<dbReference type="AlphaFoldDB" id="A0A4C1YNZ5"/>
<dbReference type="GO" id="GO:0000729">
    <property type="term" value="P:DNA double-strand break processing"/>
    <property type="evidence" value="ECO:0007669"/>
    <property type="project" value="TreeGrafter"/>
</dbReference>
<dbReference type="InterPro" id="IPR036397">
    <property type="entry name" value="RNaseH_sf"/>
</dbReference>
<dbReference type="GO" id="GO:0031297">
    <property type="term" value="P:replication fork processing"/>
    <property type="evidence" value="ECO:0007669"/>
    <property type="project" value="TreeGrafter"/>
</dbReference>
<dbReference type="GO" id="GO:0005634">
    <property type="term" value="C:nucleus"/>
    <property type="evidence" value="ECO:0007669"/>
    <property type="project" value="TreeGrafter"/>
</dbReference>
<dbReference type="Proteomes" id="UP000299102">
    <property type="component" value="Unassembled WGS sequence"/>
</dbReference>
<proteinExistence type="predicted"/>
<dbReference type="GO" id="GO:0000793">
    <property type="term" value="C:condensed chromosome"/>
    <property type="evidence" value="ECO:0007669"/>
    <property type="project" value="TreeGrafter"/>
</dbReference>
<dbReference type="GO" id="GO:0000014">
    <property type="term" value="F:single-stranded DNA endodeoxyribonuclease activity"/>
    <property type="evidence" value="ECO:0007669"/>
    <property type="project" value="TreeGrafter"/>
</dbReference>
<sequence length="115" mass="13133">MPSSKLRIVSDILIYESETVYWSPRNGLQADAEKSMNQKLYTGLREMAYKLMPKSGSGEKLFENTCEVLSHPPYSPDTAPSDYHLFRSMANALSEQQSHHMKIPKIELIVDSLKR</sequence>
<dbReference type="GO" id="GO:0042800">
    <property type="term" value="F:histone H3K4 methyltransferase activity"/>
    <property type="evidence" value="ECO:0007669"/>
    <property type="project" value="TreeGrafter"/>
</dbReference>
<reference evidence="1 2" key="1">
    <citation type="journal article" date="2019" name="Commun. Biol.">
        <title>The bagworm genome reveals a unique fibroin gene that provides high tensile strength.</title>
        <authorList>
            <person name="Kono N."/>
            <person name="Nakamura H."/>
            <person name="Ohtoshi R."/>
            <person name="Tomita M."/>
            <person name="Numata K."/>
            <person name="Arakawa K."/>
        </authorList>
    </citation>
    <scope>NUCLEOTIDE SEQUENCE [LARGE SCALE GENOMIC DNA]</scope>
</reference>
<protein>
    <submittedName>
        <fullName evidence="1">Mariner Mos1 transposase</fullName>
    </submittedName>
</protein>
<dbReference type="GO" id="GO:0046975">
    <property type="term" value="F:histone H3K36 methyltransferase activity"/>
    <property type="evidence" value="ECO:0007669"/>
    <property type="project" value="TreeGrafter"/>
</dbReference>
<dbReference type="PANTHER" id="PTHR46060:SF2">
    <property type="entry name" value="HISTONE-LYSINE N-METHYLTRANSFERASE SETMAR"/>
    <property type="match status" value="1"/>
</dbReference>
<dbReference type="InterPro" id="IPR052709">
    <property type="entry name" value="Transposase-MT_Hybrid"/>
</dbReference>
<name>A0A4C1YNZ5_EUMVA</name>
<dbReference type="GO" id="GO:0015074">
    <property type="term" value="P:DNA integration"/>
    <property type="evidence" value="ECO:0007669"/>
    <property type="project" value="TreeGrafter"/>
</dbReference>
<keyword evidence="2" id="KW-1185">Reference proteome</keyword>
<dbReference type="PANTHER" id="PTHR46060">
    <property type="entry name" value="MARINER MOS1 TRANSPOSASE-LIKE PROTEIN"/>
    <property type="match status" value="1"/>
</dbReference>
<organism evidence="1 2">
    <name type="scientific">Eumeta variegata</name>
    <name type="common">Bagworm moth</name>
    <name type="synonym">Eumeta japonica</name>
    <dbReference type="NCBI Taxonomy" id="151549"/>
    <lineage>
        <taxon>Eukaryota</taxon>
        <taxon>Metazoa</taxon>
        <taxon>Ecdysozoa</taxon>
        <taxon>Arthropoda</taxon>
        <taxon>Hexapoda</taxon>
        <taxon>Insecta</taxon>
        <taxon>Pterygota</taxon>
        <taxon>Neoptera</taxon>
        <taxon>Endopterygota</taxon>
        <taxon>Lepidoptera</taxon>
        <taxon>Glossata</taxon>
        <taxon>Ditrysia</taxon>
        <taxon>Tineoidea</taxon>
        <taxon>Psychidae</taxon>
        <taxon>Oiketicinae</taxon>
        <taxon>Eumeta</taxon>
    </lineage>
</organism>
<dbReference type="GO" id="GO:0006303">
    <property type="term" value="P:double-strand break repair via nonhomologous end joining"/>
    <property type="evidence" value="ECO:0007669"/>
    <property type="project" value="TreeGrafter"/>
</dbReference>
<evidence type="ECO:0000313" key="1">
    <source>
        <dbReference type="EMBL" id="GBP76117.1"/>
    </source>
</evidence>
<dbReference type="GO" id="GO:0003697">
    <property type="term" value="F:single-stranded DNA binding"/>
    <property type="evidence" value="ECO:0007669"/>
    <property type="project" value="TreeGrafter"/>
</dbReference>
<dbReference type="GO" id="GO:0035861">
    <property type="term" value="C:site of double-strand break"/>
    <property type="evidence" value="ECO:0007669"/>
    <property type="project" value="TreeGrafter"/>
</dbReference>
<dbReference type="EMBL" id="BGZK01001276">
    <property type="protein sequence ID" value="GBP76117.1"/>
    <property type="molecule type" value="Genomic_DNA"/>
</dbReference>
<dbReference type="OrthoDB" id="616263at2759"/>
<gene>
    <name evidence="1" type="ORF">EVAR_41900_1</name>
</gene>
<evidence type="ECO:0000313" key="2">
    <source>
        <dbReference type="Proteomes" id="UP000299102"/>
    </source>
</evidence>
<dbReference type="GO" id="GO:0044547">
    <property type="term" value="F:DNA topoisomerase binding"/>
    <property type="evidence" value="ECO:0007669"/>
    <property type="project" value="TreeGrafter"/>
</dbReference>
<dbReference type="GO" id="GO:0044774">
    <property type="term" value="P:mitotic DNA integrity checkpoint signaling"/>
    <property type="evidence" value="ECO:0007669"/>
    <property type="project" value="TreeGrafter"/>
</dbReference>
<accession>A0A4C1YNZ5</accession>
<comment type="caution">
    <text evidence="1">The sequence shown here is derived from an EMBL/GenBank/DDBJ whole genome shotgun (WGS) entry which is preliminary data.</text>
</comment>
<dbReference type="GO" id="GO:0003690">
    <property type="term" value="F:double-stranded DNA binding"/>
    <property type="evidence" value="ECO:0007669"/>
    <property type="project" value="TreeGrafter"/>
</dbReference>
<dbReference type="Gene3D" id="3.30.420.10">
    <property type="entry name" value="Ribonuclease H-like superfamily/Ribonuclease H"/>
    <property type="match status" value="1"/>
</dbReference>